<reference evidence="1 2" key="1">
    <citation type="submission" date="2024-03" db="EMBL/GenBank/DDBJ databases">
        <title>Complete genome of BD2.</title>
        <authorList>
            <person name="Cao G."/>
        </authorList>
    </citation>
    <scope>NUCLEOTIDE SEQUENCE [LARGE SCALE GENOMIC DNA]</scope>
    <source>
        <strain evidence="1 2">BD2</strain>
    </source>
</reference>
<keyword evidence="2" id="KW-1185">Reference proteome</keyword>
<dbReference type="Proteomes" id="UP001476583">
    <property type="component" value="Chromosome"/>
</dbReference>
<name>A0ABZ2RHC7_ECTME</name>
<organism evidence="1 2">
    <name type="scientific">Ectopseudomonas mendocina</name>
    <name type="common">Pseudomonas mendocina</name>
    <dbReference type="NCBI Taxonomy" id="300"/>
    <lineage>
        <taxon>Bacteria</taxon>
        <taxon>Pseudomonadati</taxon>
        <taxon>Pseudomonadota</taxon>
        <taxon>Gammaproteobacteria</taxon>
        <taxon>Pseudomonadales</taxon>
        <taxon>Pseudomonadaceae</taxon>
        <taxon>Ectopseudomonas</taxon>
    </lineage>
</organism>
<proteinExistence type="predicted"/>
<sequence>MERYQDQRQLPELRAYIDTLLAKGWVIASRNPLTLQAGRKTYQVTQGMLIGSSIY</sequence>
<evidence type="ECO:0000313" key="1">
    <source>
        <dbReference type="EMBL" id="WXL26183.1"/>
    </source>
</evidence>
<accession>A0ABZ2RHC7</accession>
<dbReference type="EMBL" id="CP148074">
    <property type="protein sequence ID" value="WXL26183.1"/>
    <property type="molecule type" value="Genomic_DNA"/>
</dbReference>
<protein>
    <submittedName>
        <fullName evidence="1">Uncharacterized protein</fullName>
    </submittedName>
</protein>
<gene>
    <name evidence="1" type="ORF">WG219_01475</name>
</gene>
<evidence type="ECO:0000313" key="2">
    <source>
        <dbReference type="Proteomes" id="UP001476583"/>
    </source>
</evidence>